<dbReference type="RefSeq" id="WP_064009074.1">
    <property type="nucleotide sequence ID" value="NZ_LUUG01000080.1"/>
</dbReference>
<dbReference type="EMBL" id="LUUG01000080">
    <property type="protein sequence ID" value="OAI03154.1"/>
    <property type="molecule type" value="Genomic_DNA"/>
</dbReference>
<dbReference type="OrthoDB" id="7348506at2"/>
<gene>
    <name evidence="2" type="ORF">A1332_16140</name>
</gene>
<proteinExistence type="predicted"/>
<protein>
    <recommendedName>
        <fullName evidence="4">Lipoprotein</fullName>
    </recommendedName>
</protein>
<evidence type="ECO:0008006" key="4">
    <source>
        <dbReference type="Google" id="ProtNLM"/>
    </source>
</evidence>
<name>A0A177MC89_METMH</name>
<evidence type="ECO:0000313" key="2">
    <source>
        <dbReference type="EMBL" id="OAI03154.1"/>
    </source>
</evidence>
<evidence type="ECO:0000256" key="1">
    <source>
        <dbReference type="SAM" id="SignalP"/>
    </source>
</evidence>
<dbReference type="AlphaFoldDB" id="A0A177MC89"/>
<accession>A0A177MC89</accession>
<organism evidence="2 3">
    <name type="scientific">Methylomonas methanica</name>
    <dbReference type="NCBI Taxonomy" id="421"/>
    <lineage>
        <taxon>Bacteria</taxon>
        <taxon>Pseudomonadati</taxon>
        <taxon>Pseudomonadota</taxon>
        <taxon>Gammaproteobacteria</taxon>
        <taxon>Methylococcales</taxon>
        <taxon>Methylococcaceae</taxon>
        <taxon>Methylomonas</taxon>
    </lineage>
</organism>
<keyword evidence="1" id="KW-0732">Signal</keyword>
<reference evidence="2 3" key="1">
    <citation type="submission" date="2016-03" db="EMBL/GenBank/DDBJ databases">
        <authorList>
            <person name="Ploux O."/>
        </authorList>
    </citation>
    <scope>NUCLEOTIDE SEQUENCE [LARGE SCALE GENOMIC DNA]</scope>
    <source>
        <strain evidence="2 3">R-45363</strain>
    </source>
</reference>
<comment type="caution">
    <text evidence="2">The sequence shown here is derived from an EMBL/GenBank/DDBJ whole genome shotgun (WGS) entry which is preliminary data.</text>
</comment>
<feature type="signal peptide" evidence="1">
    <location>
        <begin position="1"/>
        <end position="20"/>
    </location>
</feature>
<dbReference type="Proteomes" id="UP000078090">
    <property type="component" value="Unassembled WGS sequence"/>
</dbReference>
<evidence type="ECO:0000313" key="3">
    <source>
        <dbReference type="Proteomes" id="UP000078090"/>
    </source>
</evidence>
<feature type="chain" id="PRO_5008067892" description="Lipoprotein" evidence="1">
    <location>
        <begin position="21"/>
        <end position="228"/>
    </location>
</feature>
<sequence length="228" mass="25437">MKTFYTICWVVMALVLNGCAAVGDKHADVSSAGKTLRATGYSRFDDSGKLAVNQRWLQAQQAAKLDAYRGLADLLYQEKLGNQTTVGAQVMRDEVYRVYLDSYLREARAADYRTVRDSLKTTLELHLSPRFYQCMSGDTVLAGQCLQEDNKLAFTRLGYKTATVTSANLACGSRDCSDQYYVSGFSKKPNVVDDTLLEAGLYDVEWIANTGLRTIFQYLLINGFYSAL</sequence>